<dbReference type="Proteomes" id="UP001168877">
    <property type="component" value="Unassembled WGS sequence"/>
</dbReference>
<keyword evidence="3" id="KW-0708">Seed storage protein</keyword>
<name>A0AA39SUS2_ACESA</name>
<evidence type="ECO:0000256" key="1">
    <source>
        <dbReference type="ARBA" id="ARBA00008262"/>
    </source>
</evidence>
<proteinExistence type="inferred from homology"/>
<dbReference type="InterPro" id="IPR000617">
    <property type="entry name" value="Napin/2SS/CON"/>
</dbReference>
<evidence type="ECO:0000256" key="4">
    <source>
        <dbReference type="ARBA" id="ARBA00023157"/>
    </source>
</evidence>
<protein>
    <recommendedName>
        <fullName evidence="6">Bifunctional inhibitor/plant lipid transfer protein/seed storage helical domain-containing protein</fullName>
    </recommendedName>
</protein>
<evidence type="ECO:0000256" key="2">
    <source>
        <dbReference type="ARBA" id="ARBA00022761"/>
    </source>
</evidence>
<keyword evidence="4" id="KW-1015">Disulfide bond</keyword>
<keyword evidence="2" id="KW-0758">Storage protein</keyword>
<dbReference type="EMBL" id="JAUESC010000003">
    <property type="protein sequence ID" value="KAK0599631.1"/>
    <property type="molecule type" value="Genomic_DNA"/>
</dbReference>
<dbReference type="Pfam" id="PF00234">
    <property type="entry name" value="Tryp_alpha_amyl"/>
    <property type="match status" value="1"/>
</dbReference>
<organism evidence="7 8">
    <name type="scientific">Acer saccharum</name>
    <name type="common">Sugar maple</name>
    <dbReference type="NCBI Taxonomy" id="4024"/>
    <lineage>
        <taxon>Eukaryota</taxon>
        <taxon>Viridiplantae</taxon>
        <taxon>Streptophyta</taxon>
        <taxon>Embryophyta</taxon>
        <taxon>Tracheophyta</taxon>
        <taxon>Spermatophyta</taxon>
        <taxon>Magnoliopsida</taxon>
        <taxon>eudicotyledons</taxon>
        <taxon>Gunneridae</taxon>
        <taxon>Pentapetalae</taxon>
        <taxon>rosids</taxon>
        <taxon>malvids</taxon>
        <taxon>Sapindales</taxon>
        <taxon>Sapindaceae</taxon>
        <taxon>Hippocastanoideae</taxon>
        <taxon>Acereae</taxon>
        <taxon>Acer</taxon>
    </lineage>
</organism>
<evidence type="ECO:0000256" key="3">
    <source>
        <dbReference type="ARBA" id="ARBA00023129"/>
    </source>
</evidence>
<reference evidence="7" key="2">
    <citation type="submission" date="2023-06" db="EMBL/GenBank/DDBJ databases">
        <authorList>
            <person name="Swenson N.G."/>
            <person name="Wegrzyn J.L."/>
            <person name="Mcevoy S.L."/>
        </authorList>
    </citation>
    <scope>NUCLEOTIDE SEQUENCE</scope>
    <source>
        <strain evidence="7">NS2018</strain>
        <tissue evidence="7">Leaf</tissue>
    </source>
</reference>
<accession>A0AA39SUS2</accession>
<keyword evidence="8" id="KW-1185">Reference proteome</keyword>
<gene>
    <name evidence="7" type="ORF">LWI29_007127</name>
</gene>
<reference evidence="7" key="1">
    <citation type="journal article" date="2022" name="Plant J.">
        <title>Strategies of tolerance reflected in two North American maple genomes.</title>
        <authorList>
            <person name="McEvoy S.L."/>
            <person name="Sezen U.U."/>
            <person name="Trouern-Trend A."/>
            <person name="McMahon S.M."/>
            <person name="Schaberg P.G."/>
            <person name="Yang J."/>
            <person name="Wegrzyn J.L."/>
            <person name="Swenson N.G."/>
        </authorList>
    </citation>
    <scope>NUCLEOTIDE SEQUENCE</scope>
    <source>
        <strain evidence="7">NS2018</strain>
    </source>
</reference>
<sequence length="135" mass="15242">MARLTSLAAILATILLLVANTYAIRTTISTVEIAEATNPGQTQESCREQILSGGYYPSSCMLYIIRSPVKMDYEKMCCTEMRSLDDKCHCEALEQLLVDLKILGGEQVDMEDAEERAQNIPEYCNLKERCRIHIM</sequence>
<dbReference type="SUPFAM" id="SSF47699">
    <property type="entry name" value="Bifunctional inhibitor/lipid-transfer protein/seed storage 2S albumin"/>
    <property type="match status" value="1"/>
</dbReference>
<dbReference type="InterPro" id="IPR016140">
    <property type="entry name" value="Bifunc_inhib/LTP/seed_store"/>
</dbReference>
<evidence type="ECO:0000256" key="5">
    <source>
        <dbReference type="SAM" id="SignalP"/>
    </source>
</evidence>
<feature type="signal peptide" evidence="5">
    <location>
        <begin position="1"/>
        <end position="23"/>
    </location>
</feature>
<dbReference type="GO" id="GO:0045735">
    <property type="term" value="F:nutrient reservoir activity"/>
    <property type="evidence" value="ECO:0007669"/>
    <property type="project" value="UniProtKB-KW"/>
</dbReference>
<dbReference type="InterPro" id="IPR036312">
    <property type="entry name" value="Bifun_inhib/LTP/seed_sf"/>
</dbReference>
<feature type="chain" id="PRO_5041382208" description="Bifunctional inhibitor/plant lipid transfer protein/seed storage helical domain-containing protein" evidence="5">
    <location>
        <begin position="24"/>
        <end position="135"/>
    </location>
</feature>
<evidence type="ECO:0000259" key="6">
    <source>
        <dbReference type="Pfam" id="PF00234"/>
    </source>
</evidence>
<dbReference type="PANTHER" id="PTHR35496">
    <property type="entry name" value="2S SEED STORAGE PROTEIN 1-RELATED"/>
    <property type="match status" value="1"/>
</dbReference>
<keyword evidence="5" id="KW-0732">Signal</keyword>
<comment type="similarity">
    <text evidence="1">Belongs to the 2S seed storage albumins family.</text>
</comment>
<evidence type="ECO:0000313" key="7">
    <source>
        <dbReference type="EMBL" id="KAK0599631.1"/>
    </source>
</evidence>
<dbReference type="AlphaFoldDB" id="A0AA39SUS2"/>
<dbReference type="PANTHER" id="PTHR35496:SF20">
    <property type="entry name" value="2S SEED STORAGE PROTEIN 1-RELATED"/>
    <property type="match status" value="1"/>
</dbReference>
<evidence type="ECO:0000313" key="8">
    <source>
        <dbReference type="Proteomes" id="UP001168877"/>
    </source>
</evidence>
<dbReference type="Gene3D" id="1.10.110.10">
    <property type="entry name" value="Plant lipid-transfer and hydrophobic proteins"/>
    <property type="match status" value="1"/>
</dbReference>
<comment type="caution">
    <text evidence="7">The sequence shown here is derived from an EMBL/GenBank/DDBJ whole genome shotgun (WGS) entry which is preliminary data.</text>
</comment>
<feature type="domain" description="Bifunctional inhibitor/plant lipid transfer protein/seed storage helical" evidence="6">
    <location>
        <begin position="46"/>
        <end position="127"/>
    </location>
</feature>